<dbReference type="PANTHER" id="PTHR42703">
    <property type="entry name" value="NADH DEHYDROGENASE"/>
    <property type="match status" value="1"/>
</dbReference>
<evidence type="ECO:0000259" key="9">
    <source>
        <dbReference type="Pfam" id="PF00361"/>
    </source>
</evidence>
<feature type="transmembrane region" description="Helical" evidence="8">
    <location>
        <begin position="74"/>
        <end position="99"/>
    </location>
</feature>
<keyword evidence="6 8" id="KW-0472">Membrane</keyword>
<comment type="caution">
    <text evidence="10">The sequence shown here is derived from an EMBL/GenBank/DDBJ whole genome shotgun (WGS) entry which is preliminary data.</text>
</comment>
<dbReference type="PANTHER" id="PTHR42703:SF1">
    <property type="entry name" value="NA(+)_H(+) ANTIPORTER SUBUNIT D1"/>
    <property type="match status" value="1"/>
</dbReference>
<comment type="similarity">
    <text evidence="2">Belongs to the CPA3 antiporters (TC 2.A.63) subunit D family.</text>
</comment>
<gene>
    <name evidence="10" type="ORF">ACFQ14_05695</name>
</gene>
<dbReference type="InterPro" id="IPR001750">
    <property type="entry name" value="ND/Mrp_TM"/>
</dbReference>
<evidence type="ECO:0000256" key="6">
    <source>
        <dbReference type="ARBA" id="ARBA00023136"/>
    </source>
</evidence>
<dbReference type="InterPro" id="IPR050586">
    <property type="entry name" value="CPA3_Na-H_Antiporter_D"/>
</dbReference>
<evidence type="ECO:0000256" key="8">
    <source>
        <dbReference type="SAM" id="Phobius"/>
    </source>
</evidence>
<keyword evidence="3" id="KW-1003">Cell membrane</keyword>
<feature type="transmembrane region" description="Helical" evidence="8">
    <location>
        <begin position="207"/>
        <end position="225"/>
    </location>
</feature>
<proteinExistence type="inferred from homology"/>
<evidence type="ECO:0000256" key="7">
    <source>
        <dbReference type="RuleBase" id="RU000320"/>
    </source>
</evidence>
<evidence type="ECO:0000256" key="3">
    <source>
        <dbReference type="ARBA" id="ARBA00022475"/>
    </source>
</evidence>
<keyword evidence="11" id="KW-1185">Reference proteome</keyword>
<keyword evidence="5 8" id="KW-1133">Transmembrane helix</keyword>
<evidence type="ECO:0000313" key="11">
    <source>
        <dbReference type="Proteomes" id="UP001597101"/>
    </source>
</evidence>
<protein>
    <submittedName>
        <fullName evidence="10">Proton-conducting transporter membrane subunit</fullName>
    </submittedName>
</protein>
<name>A0ABW3FCI3_9HYPH</name>
<feature type="domain" description="NADH:quinone oxidoreductase/Mrp antiporter transmembrane" evidence="9">
    <location>
        <begin position="130"/>
        <end position="423"/>
    </location>
</feature>
<evidence type="ECO:0000313" key="10">
    <source>
        <dbReference type="EMBL" id="MFD0915895.1"/>
    </source>
</evidence>
<evidence type="ECO:0000256" key="1">
    <source>
        <dbReference type="ARBA" id="ARBA00004651"/>
    </source>
</evidence>
<dbReference type="Pfam" id="PF00361">
    <property type="entry name" value="Proton_antipo_M"/>
    <property type="match status" value="1"/>
</dbReference>
<feature type="transmembrane region" description="Helical" evidence="8">
    <location>
        <begin position="6"/>
        <end position="25"/>
    </location>
</feature>
<feature type="transmembrane region" description="Helical" evidence="8">
    <location>
        <begin position="280"/>
        <end position="298"/>
    </location>
</feature>
<evidence type="ECO:0000256" key="5">
    <source>
        <dbReference type="ARBA" id="ARBA00022989"/>
    </source>
</evidence>
<reference evidence="11" key="1">
    <citation type="journal article" date="2019" name="Int. J. Syst. Evol. Microbiol.">
        <title>The Global Catalogue of Microorganisms (GCM) 10K type strain sequencing project: providing services to taxonomists for standard genome sequencing and annotation.</title>
        <authorList>
            <consortium name="The Broad Institute Genomics Platform"/>
            <consortium name="The Broad Institute Genome Sequencing Center for Infectious Disease"/>
            <person name="Wu L."/>
            <person name="Ma J."/>
        </authorList>
    </citation>
    <scope>NUCLEOTIDE SEQUENCE [LARGE SCALE GENOMIC DNA]</scope>
    <source>
        <strain evidence="11">CCUG 60023</strain>
    </source>
</reference>
<dbReference type="PRINTS" id="PR01434">
    <property type="entry name" value="NADHDHGNASE5"/>
</dbReference>
<feature type="transmembrane region" description="Helical" evidence="8">
    <location>
        <begin position="165"/>
        <end position="187"/>
    </location>
</feature>
<feature type="transmembrane region" description="Helical" evidence="8">
    <location>
        <begin position="463"/>
        <end position="484"/>
    </location>
</feature>
<organism evidence="10 11">
    <name type="scientific">Pseudahrensia aquimaris</name>
    <dbReference type="NCBI Taxonomy" id="744461"/>
    <lineage>
        <taxon>Bacteria</taxon>
        <taxon>Pseudomonadati</taxon>
        <taxon>Pseudomonadota</taxon>
        <taxon>Alphaproteobacteria</taxon>
        <taxon>Hyphomicrobiales</taxon>
        <taxon>Ahrensiaceae</taxon>
        <taxon>Pseudahrensia</taxon>
    </lineage>
</organism>
<keyword evidence="4 7" id="KW-0812">Transmembrane</keyword>
<feature type="transmembrane region" description="Helical" evidence="8">
    <location>
        <begin position="34"/>
        <end position="54"/>
    </location>
</feature>
<evidence type="ECO:0000256" key="2">
    <source>
        <dbReference type="ARBA" id="ARBA00005346"/>
    </source>
</evidence>
<feature type="transmembrane region" description="Helical" evidence="8">
    <location>
        <begin position="409"/>
        <end position="429"/>
    </location>
</feature>
<dbReference type="RefSeq" id="WP_377211737.1">
    <property type="nucleotide sequence ID" value="NZ_JBHTJV010000003.1"/>
</dbReference>
<dbReference type="Proteomes" id="UP001597101">
    <property type="component" value="Unassembled WGS sequence"/>
</dbReference>
<sequence length="502" mass="53298">MMAIETLYALALLIPLATSALCMILKDRHNARDWLTFVAALATFACTIAIALSFDGSGQRVELFTMLPGFALAFHLEPLGVIFSLVASGLWIVTHVYGVGYMRGNKEKNHARFFACFAFAIFAALGIAFSANLITLFLFYELLTVSTYPLVTHKGTAEAKAGGRTYLGILMGTSIVFLLTAVVWSSVLAGTSEFKEGGILGAVESPLTLAILLALFAFGIGKAALMPFHRWLPAAMVAPTPVSALLHAVAVVKAGVFCVLKIDVYVFGVDRLAETGASNWLIWLAAFSILSASMVAMTKDNLKARLAYSTISQLSYITLGMALATSMGVIGGGVHIVTHALGKITLFMCAGAIYVATHKTEISQMQGLGRAMPFTFAAFGIGALSIIGLPPLGGSWSKWALMMAAADTGHIVIILVLMVSSLLNVAYLVPIFAKGFYLPAQGEGSVAMNADTPWRERLSEAPLLCVLPPCLTAILCIISFFYAADIAAFIEPIVSAKAEVGQ</sequence>
<feature type="transmembrane region" description="Helical" evidence="8">
    <location>
        <begin position="111"/>
        <end position="131"/>
    </location>
</feature>
<comment type="subcellular location">
    <subcellularLocation>
        <location evidence="1">Cell membrane</location>
        <topology evidence="1">Multi-pass membrane protein</topology>
    </subcellularLocation>
    <subcellularLocation>
        <location evidence="7">Membrane</location>
        <topology evidence="7">Multi-pass membrane protein</topology>
    </subcellularLocation>
</comment>
<evidence type="ECO:0000256" key="4">
    <source>
        <dbReference type="ARBA" id="ARBA00022692"/>
    </source>
</evidence>
<feature type="transmembrane region" description="Helical" evidence="8">
    <location>
        <begin position="245"/>
        <end position="268"/>
    </location>
</feature>
<dbReference type="EMBL" id="JBHTJV010000003">
    <property type="protein sequence ID" value="MFD0915895.1"/>
    <property type="molecule type" value="Genomic_DNA"/>
</dbReference>
<accession>A0ABW3FCI3</accession>
<feature type="transmembrane region" description="Helical" evidence="8">
    <location>
        <begin position="310"/>
        <end position="330"/>
    </location>
</feature>
<feature type="transmembrane region" description="Helical" evidence="8">
    <location>
        <begin position="368"/>
        <end position="389"/>
    </location>
</feature>